<feature type="transmembrane region" description="Helical" evidence="1">
    <location>
        <begin position="25"/>
        <end position="43"/>
    </location>
</feature>
<keyword evidence="1" id="KW-0812">Transmembrane</keyword>
<accession>A0A3M7PUF5</accession>
<protein>
    <submittedName>
        <fullName evidence="2">Uncharacterized protein</fullName>
    </submittedName>
</protein>
<keyword evidence="3" id="KW-1185">Reference proteome</keyword>
<reference evidence="2 3" key="1">
    <citation type="journal article" date="2018" name="Sci. Rep.">
        <title>Genomic signatures of local adaptation to the degree of environmental predictability in rotifers.</title>
        <authorList>
            <person name="Franch-Gras L."/>
            <person name="Hahn C."/>
            <person name="Garcia-Roger E.M."/>
            <person name="Carmona M.J."/>
            <person name="Serra M."/>
            <person name="Gomez A."/>
        </authorList>
    </citation>
    <scope>NUCLEOTIDE SEQUENCE [LARGE SCALE GENOMIC DNA]</scope>
    <source>
        <strain evidence="2">HYR1</strain>
    </source>
</reference>
<evidence type="ECO:0000313" key="2">
    <source>
        <dbReference type="EMBL" id="RNA02792.1"/>
    </source>
</evidence>
<dbReference type="AlphaFoldDB" id="A0A3M7PUF5"/>
<comment type="caution">
    <text evidence="2">The sequence shown here is derived from an EMBL/GenBank/DDBJ whole genome shotgun (WGS) entry which is preliminary data.</text>
</comment>
<dbReference type="EMBL" id="REGN01008753">
    <property type="protein sequence ID" value="RNA02792.1"/>
    <property type="molecule type" value="Genomic_DNA"/>
</dbReference>
<dbReference type="Proteomes" id="UP000276133">
    <property type="component" value="Unassembled WGS sequence"/>
</dbReference>
<organism evidence="2 3">
    <name type="scientific">Brachionus plicatilis</name>
    <name type="common">Marine rotifer</name>
    <name type="synonym">Brachionus muelleri</name>
    <dbReference type="NCBI Taxonomy" id="10195"/>
    <lineage>
        <taxon>Eukaryota</taxon>
        <taxon>Metazoa</taxon>
        <taxon>Spiralia</taxon>
        <taxon>Gnathifera</taxon>
        <taxon>Rotifera</taxon>
        <taxon>Eurotatoria</taxon>
        <taxon>Monogononta</taxon>
        <taxon>Pseudotrocha</taxon>
        <taxon>Ploima</taxon>
        <taxon>Brachionidae</taxon>
        <taxon>Brachionus</taxon>
    </lineage>
</organism>
<keyword evidence="1" id="KW-1133">Transmembrane helix</keyword>
<keyword evidence="1" id="KW-0472">Membrane</keyword>
<name>A0A3M7PUF5_BRAPC</name>
<gene>
    <name evidence="2" type="ORF">BpHYR1_000059</name>
</gene>
<proteinExistence type="predicted"/>
<sequence length="62" mass="7463">MHKYLNMNVEKLFRLRISNCGQKNGNLKFMIMIICVIKVVILWQKLNKIKLKKERETVSKEK</sequence>
<evidence type="ECO:0000313" key="3">
    <source>
        <dbReference type="Proteomes" id="UP000276133"/>
    </source>
</evidence>
<evidence type="ECO:0000256" key="1">
    <source>
        <dbReference type="SAM" id="Phobius"/>
    </source>
</evidence>